<reference evidence="4 5" key="1">
    <citation type="submission" date="2018-02" db="EMBL/GenBank/DDBJ databases">
        <title>Genomic Encyclopedia of Archaeal and Bacterial Type Strains, Phase II (KMG-II): from individual species to whole genera.</title>
        <authorList>
            <person name="Goeker M."/>
        </authorList>
    </citation>
    <scope>NUCLEOTIDE SEQUENCE [LARGE SCALE GENOMIC DNA]</scope>
    <source>
        <strain evidence="4 5">DSM 29526</strain>
    </source>
</reference>
<dbReference type="PANTHER" id="PTHR44196:SF2">
    <property type="entry name" value="SHORT-CHAIN DEHYDROGENASE-RELATED"/>
    <property type="match status" value="1"/>
</dbReference>
<dbReference type="CDD" id="cd05233">
    <property type="entry name" value="SDR_c"/>
    <property type="match status" value="1"/>
</dbReference>
<dbReference type="EMBL" id="PTJC01000009">
    <property type="protein sequence ID" value="PPK84066.1"/>
    <property type="molecule type" value="Genomic_DNA"/>
</dbReference>
<dbReference type="OrthoDB" id="9808814at2"/>
<dbReference type="GO" id="GO:0016020">
    <property type="term" value="C:membrane"/>
    <property type="evidence" value="ECO:0007669"/>
    <property type="project" value="TreeGrafter"/>
</dbReference>
<dbReference type="PROSITE" id="PS00061">
    <property type="entry name" value="ADH_SHORT"/>
    <property type="match status" value="1"/>
</dbReference>
<dbReference type="InterPro" id="IPR002347">
    <property type="entry name" value="SDR_fam"/>
</dbReference>
<evidence type="ECO:0000256" key="3">
    <source>
        <dbReference type="RuleBase" id="RU000363"/>
    </source>
</evidence>
<dbReference type="SUPFAM" id="SSF51735">
    <property type="entry name" value="NAD(P)-binding Rossmann-fold domains"/>
    <property type="match status" value="1"/>
</dbReference>
<organism evidence="4 5">
    <name type="scientific">Neolewinella xylanilytica</name>
    <dbReference type="NCBI Taxonomy" id="1514080"/>
    <lineage>
        <taxon>Bacteria</taxon>
        <taxon>Pseudomonadati</taxon>
        <taxon>Bacteroidota</taxon>
        <taxon>Saprospiria</taxon>
        <taxon>Saprospirales</taxon>
        <taxon>Lewinellaceae</taxon>
        <taxon>Neolewinella</taxon>
    </lineage>
</organism>
<accession>A0A2S6HZX4</accession>
<name>A0A2S6HZX4_9BACT</name>
<dbReference type="GO" id="GO:0016491">
    <property type="term" value="F:oxidoreductase activity"/>
    <property type="evidence" value="ECO:0007669"/>
    <property type="project" value="UniProtKB-KW"/>
</dbReference>
<evidence type="ECO:0000313" key="5">
    <source>
        <dbReference type="Proteomes" id="UP000237662"/>
    </source>
</evidence>
<evidence type="ECO:0000313" key="4">
    <source>
        <dbReference type="EMBL" id="PPK84066.1"/>
    </source>
</evidence>
<evidence type="ECO:0000256" key="1">
    <source>
        <dbReference type="ARBA" id="ARBA00006484"/>
    </source>
</evidence>
<dbReference type="InterPro" id="IPR020904">
    <property type="entry name" value="Sc_DH/Rdtase_CS"/>
</dbReference>
<proteinExistence type="inferred from homology"/>
<dbReference type="InterPro" id="IPR036291">
    <property type="entry name" value="NAD(P)-bd_dom_sf"/>
</dbReference>
<dbReference type="PRINTS" id="PR00080">
    <property type="entry name" value="SDRFAMILY"/>
</dbReference>
<protein>
    <recommendedName>
        <fullName evidence="6">Short-subunit dehydrogenase</fullName>
    </recommendedName>
</protein>
<sequence>MSSSTSPTAEWVLITGGSHGIGLALAAECLRQGLGVATVALDDEHYARLPMSLRPLIPTNLRTLSLDLTEDGAIDRILEWLNREGITVSYLINNAGFGRGGLFEHTCWKEYRTMMLLNNQVMVELTYRLLPQLRECGGGILNLSSMEATLPLPYKTVYTGTKAFVYNFSLALREEFRHHGVSVSVLCPGPVITNADGLRRLEAQGWRAKLLVTTPSAIAPQAIRGMLDGRAVVVPGILTRMLILAGYLTPRHLRMRVLEKLFSRYREPEPPAPEALEVRQLKP</sequence>
<gene>
    <name evidence="4" type="ORF">CLV84_4216</name>
</gene>
<dbReference type="Pfam" id="PF00106">
    <property type="entry name" value="adh_short"/>
    <property type="match status" value="1"/>
</dbReference>
<comment type="similarity">
    <text evidence="1 3">Belongs to the short-chain dehydrogenases/reductases (SDR) family.</text>
</comment>
<dbReference type="AlphaFoldDB" id="A0A2S6HZX4"/>
<evidence type="ECO:0000256" key="2">
    <source>
        <dbReference type="ARBA" id="ARBA00023002"/>
    </source>
</evidence>
<dbReference type="PRINTS" id="PR00081">
    <property type="entry name" value="GDHRDH"/>
</dbReference>
<evidence type="ECO:0008006" key="6">
    <source>
        <dbReference type="Google" id="ProtNLM"/>
    </source>
</evidence>
<dbReference type="PANTHER" id="PTHR44196">
    <property type="entry name" value="DEHYDROGENASE/REDUCTASE SDR FAMILY MEMBER 7B"/>
    <property type="match status" value="1"/>
</dbReference>
<keyword evidence="2" id="KW-0560">Oxidoreductase</keyword>
<dbReference type="Gene3D" id="3.40.50.720">
    <property type="entry name" value="NAD(P)-binding Rossmann-like Domain"/>
    <property type="match status" value="1"/>
</dbReference>
<dbReference type="Proteomes" id="UP000237662">
    <property type="component" value="Unassembled WGS sequence"/>
</dbReference>
<dbReference type="RefSeq" id="WP_104421776.1">
    <property type="nucleotide sequence ID" value="NZ_PTJC01000009.1"/>
</dbReference>
<comment type="caution">
    <text evidence="4">The sequence shown here is derived from an EMBL/GenBank/DDBJ whole genome shotgun (WGS) entry which is preliminary data.</text>
</comment>
<keyword evidence="5" id="KW-1185">Reference proteome</keyword>